<dbReference type="GO" id="GO:0000976">
    <property type="term" value="F:transcription cis-regulatory region binding"/>
    <property type="evidence" value="ECO:0007669"/>
    <property type="project" value="TreeGrafter"/>
</dbReference>
<comment type="caution">
    <text evidence="7">The sequence shown here is derived from an EMBL/GenBank/DDBJ whole genome shotgun (WGS) entry which is preliminary data.</text>
</comment>
<gene>
    <name evidence="7" type="ORF">CN97_11375</name>
</gene>
<feature type="domain" description="DNA-binding protein H-NS-like C-terminal" evidence="6">
    <location>
        <begin position="60"/>
        <end position="105"/>
    </location>
</feature>
<evidence type="ECO:0000256" key="1">
    <source>
        <dbReference type="ARBA" id="ARBA00004453"/>
    </source>
</evidence>
<dbReference type="EMBL" id="JGYG01000030">
    <property type="protein sequence ID" value="KFI25110.1"/>
    <property type="molecule type" value="Genomic_DNA"/>
</dbReference>
<evidence type="ECO:0000256" key="5">
    <source>
        <dbReference type="SAM" id="MobiDB-lite"/>
    </source>
</evidence>
<dbReference type="STRING" id="195105.CN97_11375"/>
<dbReference type="GO" id="GO:0001217">
    <property type="term" value="F:DNA-binding transcription repressor activity"/>
    <property type="evidence" value="ECO:0007669"/>
    <property type="project" value="TreeGrafter"/>
</dbReference>
<protein>
    <submittedName>
        <fullName evidence="7">Trans-acting regulatory protein hvrA</fullName>
    </submittedName>
</protein>
<dbReference type="GO" id="GO:0003681">
    <property type="term" value="F:bent DNA binding"/>
    <property type="evidence" value="ECO:0007669"/>
    <property type="project" value="TreeGrafter"/>
</dbReference>
<dbReference type="SUPFAM" id="SSF81273">
    <property type="entry name" value="H-NS histone-like proteins"/>
    <property type="match status" value="1"/>
</dbReference>
<keyword evidence="3" id="KW-0963">Cytoplasm</keyword>
<dbReference type="GO" id="GO:0003680">
    <property type="term" value="F:minor groove of adenine-thymine-rich DNA binding"/>
    <property type="evidence" value="ECO:0007669"/>
    <property type="project" value="TreeGrafter"/>
</dbReference>
<dbReference type="OrthoDB" id="5297879at2"/>
<sequence>MTDINFDALSLSELKQMEKSVAKAITSFEDRRKAEARARVDELARELGYSFEELADAATARQRSPSVAKYRHPENPELTWSGRGRKPGWIGDALASGKSLEDFAI</sequence>
<accession>A0A086XSW0</accession>
<dbReference type="Proteomes" id="UP000028826">
    <property type="component" value="Unassembled WGS sequence"/>
</dbReference>
<dbReference type="InterPro" id="IPR037150">
    <property type="entry name" value="H-NS_C_dom_sf"/>
</dbReference>
<dbReference type="Pfam" id="PF00816">
    <property type="entry name" value="Histone_HNS"/>
    <property type="match status" value="1"/>
</dbReference>
<dbReference type="AlphaFoldDB" id="A0A086XSW0"/>
<feature type="region of interest" description="Disordered" evidence="5">
    <location>
        <begin position="60"/>
        <end position="86"/>
    </location>
</feature>
<dbReference type="GO" id="GO:0032993">
    <property type="term" value="C:protein-DNA complex"/>
    <property type="evidence" value="ECO:0007669"/>
    <property type="project" value="TreeGrafter"/>
</dbReference>
<dbReference type="eggNOG" id="COG2916">
    <property type="taxonomic scope" value="Bacteria"/>
</dbReference>
<evidence type="ECO:0000256" key="4">
    <source>
        <dbReference type="ARBA" id="ARBA00023125"/>
    </source>
</evidence>
<dbReference type="PANTHER" id="PTHR38097:SF2">
    <property type="entry name" value="DNA-BINDING PROTEIN STPA"/>
    <property type="match status" value="1"/>
</dbReference>
<keyword evidence="4" id="KW-0238">DNA-binding</keyword>
<dbReference type="Gene3D" id="4.10.430.10">
    <property type="entry name" value="Histone-like protein H-NS, C-terminal domain"/>
    <property type="match status" value="1"/>
</dbReference>
<keyword evidence="8" id="KW-1185">Reference proteome</keyword>
<evidence type="ECO:0000256" key="2">
    <source>
        <dbReference type="ARBA" id="ARBA00010610"/>
    </source>
</evidence>
<dbReference type="InterPro" id="IPR027444">
    <property type="entry name" value="H-NS_C_dom"/>
</dbReference>
<reference evidence="7 8" key="1">
    <citation type="submission" date="2014-03" db="EMBL/GenBank/DDBJ databases">
        <title>Genome of Haematobacter massiliensis CCUG 47968.</title>
        <authorList>
            <person name="Wang D."/>
            <person name="Wang G."/>
        </authorList>
    </citation>
    <scope>NUCLEOTIDE SEQUENCE [LARGE SCALE GENOMIC DNA]</scope>
    <source>
        <strain evidence="7 8">CCUG 47968</strain>
    </source>
</reference>
<dbReference type="PANTHER" id="PTHR38097">
    <property type="match status" value="1"/>
</dbReference>
<evidence type="ECO:0000313" key="8">
    <source>
        <dbReference type="Proteomes" id="UP000028826"/>
    </source>
</evidence>
<dbReference type="RefSeq" id="WP_035715141.1">
    <property type="nucleotide sequence ID" value="NZ_CAMIFG010000071.1"/>
</dbReference>
<comment type="similarity">
    <text evidence="2">Belongs to the histone-like protein H-NS family.</text>
</comment>
<evidence type="ECO:0000256" key="3">
    <source>
        <dbReference type="ARBA" id="ARBA00022490"/>
    </source>
</evidence>
<dbReference type="SMART" id="SM00528">
    <property type="entry name" value="HNS"/>
    <property type="match status" value="1"/>
</dbReference>
<dbReference type="GO" id="GO:0009295">
    <property type="term" value="C:nucleoid"/>
    <property type="evidence" value="ECO:0007669"/>
    <property type="project" value="UniProtKB-SubCell"/>
</dbReference>
<evidence type="ECO:0000313" key="7">
    <source>
        <dbReference type="EMBL" id="KFI25110.1"/>
    </source>
</evidence>
<comment type="subcellular location">
    <subcellularLocation>
        <location evidence="1">Cytoplasm</location>
        <location evidence="1">Nucleoid</location>
    </subcellularLocation>
</comment>
<name>A0A086XSW0_9RHOB</name>
<evidence type="ECO:0000259" key="6">
    <source>
        <dbReference type="SMART" id="SM00528"/>
    </source>
</evidence>
<proteinExistence type="inferred from homology"/>
<dbReference type="GO" id="GO:0005829">
    <property type="term" value="C:cytosol"/>
    <property type="evidence" value="ECO:0007669"/>
    <property type="project" value="TreeGrafter"/>
</dbReference>
<organism evidence="7 8">
    <name type="scientific">Haematobacter massiliensis</name>
    <dbReference type="NCBI Taxonomy" id="195105"/>
    <lineage>
        <taxon>Bacteria</taxon>
        <taxon>Pseudomonadati</taxon>
        <taxon>Pseudomonadota</taxon>
        <taxon>Alphaproteobacteria</taxon>
        <taxon>Rhodobacterales</taxon>
        <taxon>Paracoccaceae</taxon>
        <taxon>Haematobacter</taxon>
    </lineage>
</organism>